<sequence length="114" mass="12176">MPLYEYRCPACDRVFEELRRAGDDGPADCPSCSRPSPRIVSLSSFALKGSGFYATDYVKRRPGQFKKDGNGTIKGTEVPVPKLARDPSVPLAATDPDEPEDAGDTPAATAKEGA</sequence>
<dbReference type="SMART" id="SM00834">
    <property type="entry name" value="CxxC_CXXC_SSSS"/>
    <property type="match status" value="1"/>
</dbReference>
<dbReference type="InterPro" id="IPR013429">
    <property type="entry name" value="Regulatory_FmdB_Zinc_ribbon"/>
</dbReference>
<dbReference type="OrthoDB" id="9813321at2"/>
<dbReference type="Pfam" id="PF09723">
    <property type="entry name" value="Zn_ribbon_8"/>
    <property type="match status" value="1"/>
</dbReference>
<protein>
    <submittedName>
        <fullName evidence="3">Regulatory protein, FmdB family</fullName>
    </submittedName>
</protein>
<organism evidence="3 4">
    <name type="scientific">Solidesulfovibrio carbinoliphilus subsp. oakridgensis</name>
    <dbReference type="NCBI Taxonomy" id="694327"/>
    <lineage>
        <taxon>Bacteria</taxon>
        <taxon>Pseudomonadati</taxon>
        <taxon>Thermodesulfobacteriota</taxon>
        <taxon>Desulfovibrionia</taxon>
        <taxon>Desulfovibrionales</taxon>
        <taxon>Desulfovibrionaceae</taxon>
        <taxon>Solidesulfovibrio</taxon>
    </lineage>
</organism>
<dbReference type="PANTHER" id="PTHR34404">
    <property type="entry name" value="REGULATORY PROTEIN, FMDB FAMILY"/>
    <property type="match status" value="1"/>
</dbReference>
<evidence type="ECO:0000313" key="3">
    <source>
        <dbReference type="EMBL" id="EHJ48426.1"/>
    </source>
</evidence>
<reference evidence="4" key="1">
    <citation type="journal article" date="2015" name="Genome Announc.">
        <title>High-Quality Draft Genome Sequence of Desulfovibrio carbinoliphilus FW-101-2B, an Organic Acid-Oxidizing Sulfate-Reducing Bacterium Isolated from Uranium(VI)-Contaminated Groundwater.</title>
        <authorList>
            <person name="Ramsay B.D."/>
            <person name="Hwang C."/>
            <person name="Woo H.L."/>
            <person name="Carroll S.L."/>
            <person name="Lucas S."/>
            <person name="Han J."/>
            <person name="Lapidus A.L."/>
            <person name="Cheng J.F."/>
            <person name="Goodwin L.A."/>
            <person name="Pitluck S."/>
            <person name="Peters L."/>
            <person name="Chertkov O."/>
            <person name="Held B."/>
            <person name="Detter J.C."/>
            <person name="Han C.S."/>
            <person name="Tapia R."/>
            <person name="Land M.L."/>
            <person name="Hauser L.J."/>
            <person name="Kyrpides N.C."/>
            <person name="Ivanova N.N."/>
            <person name="Mikhailova N."/>
            <person name="Pagani I."/>
            <person name="Woyke T."/>
            <person name="Arkin A.P."/>
            <person name="Dehal P."/>
            <person name="Chivian D."/>
            <person name="Criddle C.S."/>
            <person name="Wu W."/>
            <person name="Chakraborty R."/>
            <person name="Hazen T.C."/>
            <person name="Fields M.W."/>
        </authorList>
    </citation>
    <scope>NUCLEOTIDE SEQUENCE [LARGE SCALE GENOMIC DNA]</scope>
    <source>
        <strain evidence="4">FW-101-2B</strain>
    </source>
</reference>
<keyword evidence="4" id="KW-1185">Reference proteome</keyword>
<feature type="region of interest" description="Disordered" evidence="1">
    <location>
        <begin position="63"/>
        <end position="114"/>
    </location>
</feature>
<feature type="domain" description="Putative regulatory protein FmdB zinc ribbon" evidence="2">
    <location>
        <begin position="1"/>
        <end position="41"/>
    </location>
</feature>
<dbReference type="EMBL" id="CM001368">
    <property type="protein sequence ID" value="EHJ48426.1"/>
    <property type="molecule type" value="Genomic_DNA"/>
</dbReference>
<dbReference type="RefSeq" id="WP_009181801.1">
    <property type="nucleotide sequence ID" value="NZ_CM001368.1"/>
</dbReference>
<dbReference type="PANTHER" id="PTHR34404:SF2">
    <property type="entry name" value="CONSERVED SERINE RICH PROTEIN"/>
    <property type="match status" value="1"/>
</dbReference>
<gene>
    <name evidence="3" type="ORF">DFW101_2422</name>
</gene>
<dbReference type="NCBIfam" id="TIGR02605">
    <property type="entry name" value="CxxC_CxxC_SSSS"/>
    <property type="match status" value="1"/>
</dbReference>
<name>G7Q5A3_9BACT</name>
<dbReference type="eggNOG" id="COG2331">
    <property type="taxonomic scope" value="Bacteria"/>
</dbReference>
<evidence type="ECO:0000259" key="2">
    <source>
        <dbReference type="SMART" id="SM00834"/>
    </source>
</evidence>
<evidence type="ECO:0000313" key="4">
    <source>
        <dbReference type="Proteomes" id="UP000004662"/>
    </source>
</evidence>
<dbReference type="AlphaFoldDB" id="G7Q5A3"/>
<accession>G7Q5A3</accession>
<dbReference type="STRING" id="694327.DFW101_2422"/>
<dbReference type="Proteomes" id="UP000004662">
    <property type="component" value="Chromosome"/>
</dbReference>
<evidence type="ECO:0000256" key="1">
    <source>
        <dbReference type="SAM" id="MobiDB-lite"/>
    </source>
</evidence>
<proteinExistence type="predicted"/>
<dbReference type="HOGENOM" id="CLU_136025_0_1_7"/>